<feature type="compositionally biased region" description="Basic and acidic residues" evidence="2">
    <location>
        <begin position="114"/>
        <end position="130"/>
    </location>
</feature>
<protein>
    <submittedName>
        <fullName evidence="3">Uncharacterized protein</fullName>
    </submittedName>
</protein>
<evidence type="ECO:0000256" key="1">
    <source>
        <dbReference type="SAM" id="Coils"/>
    </source>
</evidence>
<sequence length="258" mass="27524">MPVLPPAGLGLQVTDDGSATDSFLRSRLDIAAAAVGNALLTSGWHEADENAPPSPSSPAPAGAASAKRKKKKASSSNPTNPPEPSKEASLELRVQGQRHTIRALEKALEQLKRECEEREEREGRERGERRARAKQGAAKAKGGGRSRSRSGGGRAPQPAAGPGDDSAYKSLLGKHSSLRAEHSKTLATLSSLRSSQTSLKAQLARVTKIADDMRAFNARLREESDLKDVKAERDALRAEVGGLQHACKLLRHQAGRIL</sequence>
<name>A0ABQ6MQH1_9STRA</name>
<evidence type="ECO:0000256" key="2">
    <source>
        <dbReference type="SAM" id="MobiDB-lite"/>
    </source>
</evidence>
<evidence type="ECO:0000313" key="4">
    <source>
        <dbReference type="Proteomes" id="UP001165060"/>
    </source>
</evidence>
<feature type="coiled-coil region" evidence="1">
    <location>
        <begin position="219"/>
        <end position="246"/>
    </location>
</feature>
<feature type="region of interest" description="Disordered" evidence="2">
    <location>
        <begin position="45"/>
        <end position="97"/>
    </location>
</feature>
<organism evidence="3 4">
    <name type="scientific">Tetraparma gracilis</name>
    <dbReference type="NCBI Taxonomy" id="2962635"/>
    <lineage>
        <taxon>Eukaryota</taxon>
        <taxon>Sar</taxon>
        <taxon>Stramenopiles</taxon>
        <taxon>Ochrophyta</taxon>
        <taxon>Bolidophyceae</taxon>
        <taxon>Parmales</taxon>
        <taxon>Triparmaceae</taxon>
        <taxon>Tetraparma</taxon>
    </lineage>
</organism>
<comment type="caution">
    <text evidence="3">The sequence shown here is derived from an EMBL/GenBank/DDBJ whole genome shotgun (WGS) entry which is preliminary data.</text>
</comment>
<evidence type="ECO:0000313" key="3">
    <source>
        <dbReference type="EMBL" id="GMI30182.1"/>
    </source>
</evidence>
<reference evidence="3 4" key="1">
    <citation type="journal article" date="2023" name="Commun. Biol.">
        <title>Genome analysis of Parmales, the sister group of diatoms, reveals the evolutionary specialization of diatoms from phago-mixotrophs to photoautotrophs.</title>
        <authorList>
            <person name="Ban H."/>
            <person name="Sato S."/>
            <person name="Yoshikawa S."/>
            <person name="Yamada K."/>
            <person name="Nakamura Y."/>
            <person name="Ichinomiya M."/>
            <person name="Sato N."/>
            <person name="Blanc-Mathieu R."/>
            <person name="Endo H."/>
            <person name="Kuwata A."/>
            <person name="Ogata H."/>
        </authorList>
    </citation>
    <scope>NUCLEOTIDE SEQUENCE [LARGE SCALE GENOMIC DNA]</scope>
</reference>
<gene>
    <name evidence="3" type="ORF">TeGR_g14223</name>
</gene>
<accession>A0ABQ6MQH1</accession>
<feature type="region of interest" description="Disordered" evidence="2">
    <location>
        <begin position="114"/>
        <end position="170"/>
    </location>
</feature>
<dbReference type="EMBL" id="BRYB01000446">
    <property type="protein sequence ID" value="GMI30182.1"/>
    <property type="molecule type" value="Genomic_DNA"/>
</dbReference>
<dbReference type="Proteomes" id="UP001165060">
    <property type="component" value="Unassembled WGS sequence"/>
</dbReference>
<keyword evidence="4" id="KW-1185">Reference proteome</keyword>
<proteinExistence type="predicted"/>
<keyword evidence="1" id="KW-0175">Coiled coil</keyword>